<dbReference type="FunFam" id="3.20.20.70:FF:000096">
    <property type="entry name" value="Thiamine-phosphate synthase"/>
    <property type="match status" value="1"/>
</dbReference>
<evidence type="ECO:0000256" key="8">
    <source>
        <dbReference type="ARBA" id="ARBA00047883"/>
    </source>
</evidence>
<dbReference type="GO" id="GO:0004789">
    <property type="term" value="F:thiamine-phosphate diphosphorylase activity"/>
    <property type="evidence" value="ECO:0007669"/>
    <property type="project" value="UniProtKB-UniRule"/>
</dbReference>
<feature type="binding site" evidence="9">
    <location>
        <begin position="197"/>
        <end position="198"/>
    </location>
    <ligand>
        <name>2-[(2R,5Z)-2-carboxy-4-methylthiazol-5(2H)-ylidene]ethyl phosphate</name>
        <dbReference type="ChEBI" id="CHEBI:62899"/>
    </ligand>
</feature>
<comment type="catalytic activity">
    <reaction evidence="6 9 10">
        <text>4-methyl-5-(2-phosphooxyethyl)-thiazole + 4-amino-2-methyl-5-(diphosphooxymethyl)pyrimidine + H(+) = thiamine phosphate + diphosphate</text>
        <dbReference type="Rhea" id="RHEA:22328"/>
        <dbReference type="ChEBI" id="CHEBI:15378"/>
        <dbReference type="ChEBI" id="CHEBI:33019"/>
        <dbReference type="ChEBI" id="CHEBI:37575"/>
        <dbReference type="ChEBI" id="CHEBI:57841"/>
        <dbReference type="ChEBI" id="CHEBI:58296"/>
        <dbReference type="EC" id="2.5.1.3"/>
    </reaction>
</comment>
<feature type="binding site" evidence="9">
    <location>
        <position position="119"/>
    </location>
    <ligand>
        <name>4-amino-2-methyl-5-(diphosphooxymethyl)pyrimidine</name>
        <dbReference type="ChEBI" id="CHEBI:57841"/>
    </ligand>
</feature>
<dbReference type="GO" id="GO:0005737">
    <property type="term" value="C:cytoplasm"/>
    <property type="evidence" value="ECO:0007669"/>
    <property type="project" value="TreeGrafter"/>
</dbReference>
<accession>A0AAP5H652</accession>
<dbReference type="CDD" id="cd00564">
    <property type="entry name" value="TMP_TenI"/>
    <property type="match status" value="1"/>
</dbReference>
<dbReference type="Gene3D" id="3.20.20.70">
    <property type="entry name" value="Aldolase class I"/>
    <property type="match status" value="1"/>
</dbReference>
<comment type="similarity">
    <text evidence="9 10">Belongs to the thiamine-phosphate synthase family.</text>
</comment>
<dbReference type="GO" id="GO:0009228">
    <property type="term" value="P:thiamine biosynthetic process"/>
    <property type="evidence" value="ECO:0007669"/>
    <property type="project" value="UniProtKB-KW"/>
</dbReference>
<dbReference type="InterPro" id="IPR013785">
    <property type="entry name" value="Aldolase_TIM"/>
</dbReference>
<feature type="binding site" evidence="9">
    <location>
        <position position="81"/>
    </location>
    <ligand>
        <name>Mg(2+)</name>
        <dbReference type="ChEBI" id="CHEBI:18420"/>
    </ligand>
</feature>
<keyword evidence="5 9" id="KW-0784">Thiamine biosynthesis</keyword>
<evidence type="ECO:0000256" key="4">
    <source>
        <dbReference type="ARBA" id="ARBA00022842"/>
    </source>
</evidence>
<evidence type="ECO:0000256" key="6">
    <source>
        <dbReference type="ARBA" id="ARBA00047334"/>
    </source>
</evidence>
<evidence type="ECO:0000256" key="7">
    <source>
        <dbReference type="ARBA" id="ARBA00047851"/>
    </source>
</evidence>
<dbReference type="HAMAP" id="MF_00097">
    <property type="entry name" value="TMP_synthase"/>
    <property type="match status" value="1"/>
</dbReference>
<comment type="caution">
    <text evidence="13">The sequence shown here is derived from an EMBL/GenBank/DDBJ whole genome shotgun (WGS) entry which is preliminary data.</text>
</comment>
<evidence type="ECO:0000259" key="12">
    <source>
        <dbReference type="Pfam" id="PF02581"/>
    </source>
</evidence>
<feature type="domain" description="Thiamine phosphate synthase/TenI" evidence="12">
    <location>
        <begin position="16"/>
        <end position="200"/>
    </location>
</feature>
<dbReference type="InterPro" id="IPR034291">
    <property type="entry name" value="TMP_synthase"/>
</dbReference>
<name>A0AAP5H652_PAEAM</name>
<comment type="function">
    <text evidence="9">Condenses 4-methyl-5-(beta-hydroxyethyl)thiazole monophosphate (THZ-P) and 2-methyl-4-amino-5-hydroxymethyl pyrimidine pyrophosphate (HMP-PP) to form thiamine monophosphate (TMP).</text>
</comment>
<dbReference type="Pfam" id="PF02581">
    <property type="entry name" value="TMP-TENI"/>
    <property type="match status" value="1"/>
</dbReference>
<evidence type="ECO:0000256" key="9">
    <source>
        <dbReference type="HAMAP-Rule" id="MF_00097"/>
    </source>
</evidence>
<dbReference type="InterPro" id="IPR022998">
    <property type="entry name" value="ThiamineP_synth_TenI"/>
</dbReference>
<protein>
    <recommendedName>
        <fullName evidence="9">Thiamine-phosphate synthase</fullName>
        <shortName evidence="9">TP synthase</shortName>
        <shortName evidence="9">TPS</shortName>
        <ecNumber evidence="9">2.5.1.3</ecNumber>
    </recommendedName>
    <alternativeName>
        <fullName evidence="9">Thiamine-phosphate pyrophosphorylase</fullName>
        <shortName evidence="9">TMP pyrophosphorylase</shortName>
        <shortName evidence="9">TMP-PPase</shortName>
    </alternativeName>
</protein>
<feature type="binding site" evidence="9">
    <location>
        <position position="148"/>
    </location>
    <ligand>
        <name>4-amino-2-methyl-5-(diphosphooxymethyl)pyrimidine</name>
        <dbReference type="ChEBI" id="CHEBI:57841"/>
    </ligand>
</feature>
<gene>
    <name evidence="9" type="primary">thiE</name>
    <name evidence="13" type="ORF">J2W91_004425</name>
</gene>
<comment type="pathway">
    <text evidence="1 9 11">Cofactor biosynthesis; thiamine diphosphate biosynthesis; thiamine phosphate from 4-amino-2-methyl-5-diphosphomethylpyrimidine and 4-methyl-5-(2-phosphoethyl)-thiazole: step 1/1.</text>
</comment>
<dbReference type="NCBIfam" id="TIGR00693">
    <property type="entry name" value="thiE"/>
    <property type="match status" value="1"/>
</dbReference>
<reference evidence="13" key="1">
    <citation type="submission" date="2023-07" db="EMBL/GenBank/DDBJ databases">
        <title>Sorghum-associated microbial communities from plants grown in Nebraska, USA.</title>
        <authorList>
            <person name="Schachtman D."/>
        </authorList>
    </citation>
    <scope>NUCLEOTIDE SEQUENCE</scope>
    <source>
        <strain evidence="13">BE80</strain>
    </source>
</reference>
<evidence type="ECO:0000256" key="10">
    <source>
        <dbReference type="RuleBase" id="RU003826"/>
    </source>
</evidence>
<dbReference type="GO" id="GO:0009229">
    <property type="term" value="P:thiamine diphosphate biosynthetic process"/>
    <property type="evidence" value="ECO:0007669"/>
    <property type="project" value="UniProtKB-UniRule"/>
</dbReference>
<keyword evidence="4 9" id="KW-0460">Magnesium</keyword>
<feature type="binding site" evidence="9">
    <location>
        <position position="100"/>
    </location>
    <ligand>
        <name>Mg(2+)</name>
        <dbReference type="ChEBI" id="CHEBI:18420"/>
    </ligand>
</feature>
<dbReference type="PANTHER" id="PTHR20857:SF15">
    <property type="entry name" value="THIAMINE-PHOSPHATE SYNTHASE"/>
    <property type="match status" value="1"/>
</dbReference>
<dbReference type="Proteomes" id="UP001254832">
    <property type="component" value="Unassembled WGS sequence"/>
</dbReference>
<dbReference type="SUPFAM" id="SSF51391">
    <property type="entry name" value="Thiamin phosphate synthase"/>
    <property type="match status" value="1"/>
</dbReference>
<feature type="binding site" evidence="9">
    <location>
        <position position="80"/>
    </location>
    <ligand>
        <name>4-amino-2-methyl-5-(diphosphooxymethyl)pyrimidine</name>
        <dbReference type="ChEBI" id="CHEBI:57841"/>
    </ligand>
</feature>
<keyword evidence="3 9" id="KW-0479">Metal-binding</keyword>
<dbReference type="PANTHER" id="PTHR20857">
    <property type="entry name" value="THIAMINE-PHOSPHATE PYROPHOSPHORYLASE"/>
    <property type="match status" value="1"/>
</dbReference>
<dbReference type="EC" id="2.5.1.3" evidence="9"/>
<evidence type="ECO:0000256" key="5">
    <source>
        <dbReference type="ARBA" id="ARBA00022977"/>
    </source>
</evidence>
<proteinExistence type="inferred from homology"/>
<comment type="catalytic activity">
    <reaction evidence="7 9 10">
        <text>2-(2-carboxy-4-methylthiazol-5-yl)ethyl phosphate + 4-amino-2-methyl-5-(diphosphooxymethyl)pyrimidine + 2 H(+) = thiamine phosphate + CO2 + diphosphate</text>
        <dbReference type="Rhea" id="RHEA:47848"/>
        <dbReference type="ChEBI" id="CHEBI:15378"/>
        <dbReference type="ChEBI" id="CHEBI:16526"/>
        <dbReference type="ChEBI" id="CHEBI:33019"/>
        <dbReference type="ChEBI" id="CHEBI:37575"/>
        <dbReference type="ChEBI" id="CHEBI:57841"/>
        <dbReference type="ChEBI" id="CHEBI:62890"/>
        <dbReference type="EC" id="2.5.1.3"/>
    </reaction>
</comment>
<evidence type="ECO:0000313" key="13">
    <source>
        <dbReference type="EMBL" id="MDR6725920.1"/>
    </source>
</evidence>
<organism evidence="13 14">
    <name type="scientific">Paenibacillus amylolyticus</name>
    <dbReference type="NCBI Taxonomy" id="1451"/>
    <lineage>
        <taxon>Bacteria</taxon>
        <taxon>Bacillati</taxon>
        <taxon>Bacillota</taxon>
        <taxon>Bacilli</taxon>
        <taxon>Bacillales</taxon>
        <taxon>Paenibacillaceae</taxon>
        <taxon>Paenibacillus</taxon>
    </lineage>
</organism>
<comment type="cofactor">
    <cofactor evidence="9">
        <name>Mg(2+)</name>
        <dbReference type="ChEBI" id="CHEBI:18420"/>
    </cofactor>
    <text evidence="9">Binds 1 Mg(2+) ion per subunit.</text>
</comment>
<dbReference type="InterPro" id="IPR036206">
    <property type="entry name" value="ThiamineP_synth_sf"/>
</dbReference>
<evidence type="ECO:0000256" key="3">
    <source>
        <dbReference type="ARBA" id="ARBA00022723"/>
    </source>
</evidence>
<dbReference type="GO" id="GO:0000287">
    <property type="term" value="F:magnesium ion binding"/>
    <property type="evidence" value="ECO:0007669"/>
    <property type="project" value="UniProtKB-UniRule"/>
</dbReference>
<comment type="catalytic activity">
    <reaction evidence="8 9 10">
        <text>2-[(2R,5Z)-2-carboxy-4-methylthiazol-5(2H)-ylidene]ethyl phosphate + 4-amino-2-methyl-5-(diphosphooxymethyl)pyrimidine + 2 H(+) = thiamine phosphate + CO2 + diphosphate</text>
        <dbReference type="Rhea" id="RHEA:47844"/>
        <dbReference type="ChEBI" id="CHEBI:15378"/>
        <dbReference type="ChEBI" id="CHEBI:16526"/>
        <dbReference type="ChEBI" id="CHEBI:33019"/>
        <dbReference type="ChEBI" id="CHEBI:37575"/>
        <dbReference type="ChEBI" id="CHEBI:57841"/>
        <dbReference type="ChEBI" id="CHEBI:62899"/>
        <dbReference type="EC" id="2.5.1.3"/>
    </reaction>
</comment>
<feature type="binding site" evidence="9">
    <location>
        <begin position="45"/>
        <end position="49"/>
    </location>
    <ligand>
        <name>4-amino-2-methyl-5-(diphosphooxymethyl)pyrimidine</name>
        <dbReference type="ChEBI" id="CHEBI:57841"/>
    </ligand>
</feature>
<sequence length="222" mass="22692">MMHELNADAARRTMQVYLVMGSVNTTQDPVEVLRQAIAGGITLFQFREKGTGALVGEARLALAWRLREVCSQHGIPFIVNDDVELAVAVEADGVHVGQEDADAALVRARIGAGRMLGVSAHSVEEARRAMQAGADYLGVGPMYPTRSKADAHAVLGAAGILELRAAGIAVPVVGIGGITPDTTAAVMAAGADGVAVISAIAGAADVRAATAQFAAAVRGMLA</sequence>
<evidence type="ECO:0000256" key="11">
    <source>
        <dbReference type="RuleBase" id="RU004253"/>
    </source>
</evidence>
<evidence type="ECO:0000256" key="1">
    <source>
        <dbReference type="ARBA" id="ARBA00005165"/>
    </source>
</evidence>
<evidence type="ECO:0000256" key="2">
    <source>
        <dbReference type="ARBA" id="ARBA00022679"/>
    </source>
</evidence>
<feature type="binding site" evidence="9">
    <location>
        <begin position="145"/>
        <end position="147"/>
    </location>
    <ligand>
        <name>2-[(2R,5Z)-2-carboxy-4-methylthiazol-5(2H)-ylidene]ethyl phosphate</name>
        <dbReference type="ChEBI" id="CHEBI:62899"/>
    </ligand>
</feature>
<keyword evidence="2 9" id="KW-0808">Transferase</keyword>
<dbReference type="AlphaFoldDB" id="A0AAP5H652"/>
<evidence type="ECO:0000313" key="14">
    <source>
        <dbReference type="Proteomes" id="UP001254832"/>
    </source>
</evidence>
<dbReference type="EMBL" id="JAVDTR010000014">
    <property type="protein sequence ID" value="MDR6725920.1"/>
    <property type="molecule type" value="Genomic_DNA"/>
</dbReference>
<feature type="binding site" evidence="9">
    <location>
        <position position="177"/>
    </location>
    <ligand>
        <name>2-[(2R,5Z)-2-carboxy-4-methylthiazol-5(2H)-ylidene]ethyl phosphate</name>
        <dbReference type="ChEBI" id="CHEBI:62899"/>
    </ligand>
</feature>